<sequence length="96" mass="10845">VPSYGFDLAIPANLLLFTCLKPSVVIPSLIEIFPWTSEPPQISMLAWTCRFTSTDSRKQPIRIRIDSLAFEVASIMTSISEATPDPIRDRRLMIYS</sequence>
<proteinExistence type="predicted"/>
<evidence type="ECO:0000313" key="1">
    <source>
        <dbReference type="EMBL" id="CAG8670462.1"/>
    </source>
</evidence>
<dbReference type="Proteomes" id="UP000789572">
    <property type="component" value="Unassembled WGS sequence"/>
</dbReference>
<name>A0A9N9EB51_9GLOM</name>
<comment type="caution">
    <text evidence="1">The sequence shown here is derived from an EMBL/GenBank/DDBJ whole genome shotgun (WGS) entry which is preliminary data.</text>
</comment>
<protein>
    <submittedName>
        <fullName evidence="1">3944_t:CDS:1</fullName>
    </submittedName>
</protein>
<feature type="non-terminal residue" evidence="1">
    <location>
        <position position="96"/>
    </location>
</feature>
<dbReference type="EMBL" id="CAJVPJ010006679">
    <property type="protein sequence ID" value="CAG8670462.1"/>
    <property type="molecule type" value="Genomic_DNA"/>
</dbReference>
<reference evidence="1" key="1">
    <citation type="submission" date="2021-06" db="EMBL/GenBank/DDBJ databases">
        <authorList>
            <person name="Kallberg Y."/>
            <person name="Tangrot J."/>
            <person name="Rosling A."/>
        </authorList>
    </citation>
    <scope>NUCLEOTIDE SEQUENCE</scope>
    <source>
        <strain evidence="1">IA702</strain>
    </source>
</reference>
<accession>A0A9N9EB51</accession>
<gene>
    <name evidence="1" type="ORF">POCULU_LOCUS10942</name>
</gene>
<organism evidence="1 2">
    <name type="scientific">Paraglomus occultum</name>
    <dbReference type="NCBI Taxonomy" id="144539"/>
    <lineage>
        <taxon>Eukaryota</taxon>
        <taxon>Fungi</taxon>
        <taxon>Fungi incertae sedis</taxon>
        <taxon>Mucoromycota</taxon>
        <taxon>Glomeromycotina</taxon>
        <taxon>Glomeromycetes</taxon>
        <taxon>Paraglomerales</taxon>
        <taxon>Paraglomeraceae</taxon>
        <taxon>Paraglomus</taxon>
    </lineage>
</organism>
<dbReference type="AlphaFoldDB" id="A0A9N9EB51"/>
<evidence type="ECO:0000313" key="2">
    <source>
        <dbReference type="Proteomes" id="UP000789572"/>
    </source>
</evidence>
<keyword evidence="2" id="KW-1185">Reference proteome</keyword>